<dbReference type="EMBL" id="CAJVPI010001937">
    <property type="protein sequence ID" value="CAG8631230.1"/>
    <property type="molecule type" value="Genomic_DNA"/>
</dbReference>
<organism evidence="1 2">
    <name type="scientific">Paraglomus brasilianum</name>
    <dbReference type="NCBI Taxonomy" id="144538"/>
    <lineage>
        <taxon>Eukaryota</taxon>
        <taxon>Fungi</taxon>
        <taxon>Fungi incertae sedis</taxon>
        <taxon>Mucoromycota</taxon>
        <taxon>Glomeromycotina</taxon>
        <taxon>Glomeromycetes</taxon>
        <taxon>Paraglomerales</taxon>
        <taxon>Paraglomeraceae</taxon>
        <taxon>Paraglomus</taxon>
    </lineage>
</organism>
<sequence length="51" mass="5753">MIIQRTSGDEKDGSRVKLSYYSTSKDIKNYNLSNVSKEDNYDDTDEIGTGT</sequence>
<comment type="caution">
    <text evidence="1">The sequence shown here is derived from an EMBL/GenBank/DDBJ whole genome shotgun (WGS) entry which is preliminary data.</text>
</comment>
<name>A0A9N9GWC5_9GLOM</name>
<dbReference type="AlphaFoldDB" id="A0A9N9GWC5"/>
<accession>A0A9N9GWC5</accession>
<protein>
    <submittedName>
        <fullName evidence="1">395_t:CDS:1</fullName>
    </submittedName>
</protein>
<proteinExistence type="predicted"/>
<evidence type="ECO:0000313" key="1">
    <source>
        <dbReference type="EMBL" id="CAG8631230.1"/>
    </source>
</evidence>
<reference evidence="1" key="1">
    <citation type="submission" date="2021-06" db="EMBL/GenBank/DDBJ databases">
        <authorList>
            <person name="Kallberg Y."/>
            <person name="Tangrot J."/>
            <person name="Rosling A."/>
        </authorList>
    </citation>
    <scope>NUCLEOTIDE SEQUENCE</scope>
    <source>
        <strain evidence="1">BR232B</strain>
    </source>
</reference>
<evidence type="ECO:0000313" key="2">
    <source>
        <dbReference type="Proteomes" id="UP000789739"/>
    </source>
</evidence>
<gene>
    <name evidence="1" type="ORF">PBRASI_LOCUS9263</name>
</gene>
<keyword evidence="2" id="KW-1185">Reference proteome</keyword>
<dbReference type="Proteomes" id="UP000789739">
    <property type="component" value="Unassembled WGS sequence"/>
</dbReference>
<feature type="non-terminal residue" evidence="1">
    <location>
        <position position="51"/>
    </location>
</feature>